<feature type="binding site" evidence="6">
    <location>
        <position position="175"/>
    </location>
    <ligand>
        <name>S-adenosyl-L-methionine</name>
        <dbReference type="ChEBI" id="CHEBI:59789"/>
    </ligand>
</feature>
<evidence type="ECO:0000313" key="7">
    <source>
        <dbReference type="EMBL" id="SOB58417.1"/>
    </source>
</evidence>
<sequence length="238" mass="26844">MNEVLLDCCPETFYFISMATQAITQDAVINAARKLGRSLNNEQADFLRTYLDQLIKWNRKMNLVGKSSWQQVFDTLIVDSLFLADFLDGLPLEDQPLTLDLGAGAGLPGIPLRSIWQDGVYWLVEVREKRSLFMRSVLGRMGLPNTHVFHGRAEDALTRLAESGHSATADLILSRAFMPWRKLLDFTRPMLRDGGIIVILANDPQPADSDIPDGWKLADVASYPAARDERYFWSLIKS</sequence>
<dbReference type="EMBL" id="LT907975">
    <property type="protein sequence ID" value="SOB58417.1"/>
    <property type="molecule type" value="Genomic_DNA"/>
</dbReference>
<dbReference type="PANTHER" id="PTHR31760">
    <property type="entry name" value="S-ADENOSYL-L-METHIONINE-DEPENDENT METHYLTRANSFERASES SUPERFAMILY PROTEIN"/>
    <property type="match status" value="1"/>
</dbReference>
<dbReference type="EC" id="2.1.1.-" evidence="6"/>
<keyword evidence="3 6" id="KW-0489">Methyltransferase</keyword>
<gene>
    <name evidence="6 7" type="primary">rsmG</name>
    <name evidence="7" type="ORF">DPRO_1522</name>
</gene>
<name>A0A2C8F966_9BACT</name>
<dbReference type="InterPro" id="IPR003682">
    <property type="entry name" value="rRNA_ssu_MeTfrase_G"/>
</dbReference>
<protein>
    <recommendedName>
        <fullName evidence="6">Ribosomal RNA small subunit methyltransferase G</fullName>
        <ecNumber evidence="6">2.1.1.-</ecNumber>
    </recommendedName>
    <alternativeName>
        <fullName evidence="6">16S rRNA 7-methylguanosine methyltransferase</fullName>
        <shortName evidence="6">16S rRNA m7G methyltransferase</shortName>
    </alternativeName>
</protein>
<keyword evidence="5 6" id="KW-0949">S-adenosyl-L-methionine</keyword>
<dbReference type="HAMAP" id="MF_00074">
    <property type="entry name" value="16SrRNA_methyltr_G"/>
    <property type="match status" value="1"/>
</dbReference>
<keyword evidence="8" id="KW-1185">Reference proteome</keyword>
<dbReference type="Gene3D" id="3.40.50.150">
    <property type="entry name" value="Vaccinia Virus protein VP39"/>
    <property type="match status" value="1"/>
</dbReference>
<comment type="similarity">
    <text evidence="6">Belongs to the methyltransferase superfamily. RNA methyltransferase RsmG family.</text>
</comment>
<dbReference type="GO" id="GO:0005829">
    <property type="term" value="C:cytosol"/>
    <property type="evidence" value="ECO:0007669"/>
    <property type="project" value="TreeGrafter"/>
</dbReference>
<organism evidence="7 8">
    <name type="scientific">Pseudodesulfovibrio profundus</name>
    <dbReference type="NCBI Taxonomy" id="57320"/>
    <lineage>
        <taxon>Bacteria</taxon>
        <taxon>Pseudomonadati</taxon>
        <taxon>Thermodesulfobacteriota</taxon>
        <taxon>Desulfovibrionia</taxon>
        <taxon>Desulfovibrionales</taxon>
        <taxon>Desulfovibrionaceae</taxon>
    </lineage>
</organism>
<dbReference type="Proteomes" id="UP000219215">
    <property type="component" value="Chromosome DPRO"/>
</dbReference>
<comment type="subcellular location">
    <subcellularLocation>
        <location evidence="6">Cytoplasm</location>
    </subcellularLocation>
</comment>
<accession>A0A2C8F966</accession>
<dbReference type="CDD" id="cd02440">
    <property type="entry name" value="AdoMet_MTases"/>
    <property type="match status" value="1"/>
</dbReference>
<evidence type="ECO:0000256" key="2">
    <source>
        <dbReference type="ARBA" id="ARBA00022552"/>
    </source>
</evidence>
<comment type="caution">
    <text evidence="6">Lacks conserved residue(s) required for the propagation of feature annotation.</text>
</comment>
<feature type="binding site" evidence="6">
    <location>
        <begin position="153"/>
        <end position="154"/>
    </location>
    <ligand>
        <name>S-adenosyl-L-methionine</name>
        <dbReference type="ChEBI" id="CHEBI:59789"/>
    </ligand>
</feature>
<keyword evidence="2 6" id="KW-0698">rRNA processing</keyword>
<evidence type="ECO:0000256" key="3">
    <source>
        <dbReference type="ARBA" id="ARBA00022603"/>
    </source>
</evidence>
<dbReference type="AlphaFoldDB" id="A0A2C8F966"/>
<evidence type="ECO:0000256" key="5">
    <source>
        <dbReference type="ARBA" id="ARBA00022691"/>
    </source>
</evidence>
<dbReference type="Pfam" id="PF02527">
    <property type="entry name" value="GidB"/>
    <property type="match status" value="1"/>
</dbReference>
<dbReference type="InterPro" id="IPR029063">
    <property type="entry name" value="SAM-dependent_MTases_sf"/>
</dbReference>
<reference evidence="8" key="1">
    <citation type="submission" date="2017-09" db="EMBL/GenBank/DDBJ databases">
        <authorList>
            <person name="Regsiter A."/>
            <person name="William W."/>
        </authorList>
    </citation>
    <scope>NUCLEOTIDE SEQUENCE [LARGE SCALE GENOMIC DNA]</scope>
    <source>
        <strain evidence="8">500-1</strain>
    </source>
</reference>
<dbReference type="PANTHER" id="PTHR31760:SF0">
    <property type="entry name" value="S-ADENOSYL-L-METHIONINE-DEPENDENT METHYLTRANSFERASES SUPERFAMILY PROTEIN"/>
    <property type="match status" value="1"/>
</dbReference>
<keyword evidence="1 6" id="KW-0963">Cytoplasm</keyword>
<evidence type="ECO:0000256" key="1">
    <source>
        <dbReference type="ARBA" id="ARBA00022490"/>
    </source>
</evidence>
<evidence type="ECO:0000256" key="6">
    <source>
        <dbReference type="HAMAP-Rule" id="MF_00074"/>
    </source>
</evidence>
<evidence type="ECO:0000313" key="8">
    <source>
        <dbReference type="Proteomes" id="UP000219215"/>
    </source>
</evidence>
<dbReference type="GO" id="GO:0070043">
    <property type="term" value="F:rRNA (guanine-N7-)-methyltransferase activity"/>
    <property type="evidence" value="ECO:0007669"/>
    <property type="project" value="UniProtKB-UniRule"/>
</dbReference>
<dbReference type="KEGG" id="pprf:DPRO_1522"/>
<evidence type="ECO:0000256" key="4">
    <source>
        <dbReference type="ARBA" id="ARBA00022679"/>
    </source>
</evidence>
<feature type="binding site" evidence="6">
    <location>
        <position position="107"/>
    </location>
    <ligand>
        <name>S-adenosyl-L-methionine</name>
        <dbReference type="ChEBI" id="CHEBI:59789"/>
    </ligand>
</feature>
<keyword evidence="4 6" id="KW-0808">Transferase</keyword>
<proteinExistence type="inferred from homology"/>
<comment type="function">
    <text evidence="6">Specifically methylates the N7 position of a guanine in 16S rRNA.</text>
</comment>
<dbReference type="SUPFAM" id="SSF53335">
    <property type="entry name" value="S-adenosyl-L-methionine-dependent methyltransferases"/>
    <property type="match status" value="1"/>
</dbReference>
<feature type="binding site" evidence="6">
    <location>
        <position position="102"/>
    </location>
    <ligand>
        <name>S-adenosyl-L-methionine</name>
        <dbReference type="ChEBI" id="CHEBI:59789"/>
    </ligand>
</feature>